<dbReference type="InterPro" id="IPR002178">
    <property type="entry name" value="PTS_EIIA_type-2_dom"/>
</dbReference>
<dbReference type="Pfam" id="PF00359">
    <property type="entry name" value="PTS_EIIA_2"/>
    <property type="match status" value="1"/>
</dbReference>
<dbReference type="SUPFAM" id="SSF63520">
    <property type="entry name" value="PTS-regulatory domain, PRD"/>
    <property type="match status" value="1"/>
</dbReference>
<proteinExistence type="predicted"/>
<evidence type="ECO:0000256" key="1">
    <source>
        <dbReference type="ARBA" id="ARBA00022679"/>
    </source>
</evidence>
<reference evidence="6 7" key="1">
    <citation type="submission" date="2019-03" db="EMBL/GenBank/DDBJ databases">
        <title>Genomic Encyclopedia of Type Strains, Phase IV (KMG-IV): sequencing the most valuable type-strain genomes for metagenomic binning, comparative biology and taxonomic classification.</title>
        <authorList>
            <person name="Goeker M."/>
        </authorList>
    </citation>
    <scope>NUCLEOTIDE SEQUENCE [LARGE SCALE GENOMIC DNA]</scope>
    <source>
        <strain evidence="6 7">DSM 28867</strain>
    </source>
</reference>
<dbReference type="GO" id="GO:0008982">
    <property type="term" value="F:protein-N(PI)-phosphohistidine-sugar phosphotransferase activity"/>
    <property type="evidence" value="ECO:0007669"/>
    <property type="project" value="InterPro"/>
</dbReference>
<dbReference type="InterPro" id="IPR050661">
    <property type="entry name" value="BglG_antiterminators"/>
</dbReference>
<evidence type="ECO:0000256" key="2">
    <source>
        <dbReference type="ARBA" id="ARBA00022737"/>
    </source>
</evidence>
<evidence type="ECO:0000259" key="5">
    <source>
        <dbReference type="PROSITE" id="PS51372"/>
    </source>
</evidence>
<dbReference type="InterPro" id="IPR036388">
    <property type="entry name" value="WH-like_DNA-bd_sf"/>
</dbReference>
<dbReference type="GO" id="GO:0006355">
    <property type="term" value="P:regulation of DNA-templated transcription"/>
    <property type="evidence" value="ECO:0007669"/>
    <property type="project" value="InterPro"/>
</dbReference>
<name>A0A4R7Z9I5_9FIRM</name>
<dbReference type="Gene3D" id="3.40.930.10">
    <property type="entry name" value="Mannitol-specific EII, Chain A"/>
    <property type="match status" value="1"/>
</dbReference>
<dbReference type="PROSITE" id="PS51094">
    <property type="entry name" value="PTS_EIIA_TYPE_2"/>
    <property type="match status" value="1"/>
</dbReference>
<dbReference type="AlphaFoldDB" id="A0A4R7Z9I5"/>
<keyword evidence="7" id="KW-1185">Reference proteome</keyword>
<evidence type="ECO:0000259" key="3">
    <source>
        <dbReference type="PROSITE" id="PS51094"/>
    </source>
</evidence>
<dbReference type="Pfam" id="PF00874">
    <property type="entry name" value="PRD"/>
    <property type="match status" value="1"/>
</dbReference>
<comment type="caution">
    <text evidence="6">The sequence shown here is derived from an EMBL/GenBank/DDBJ whole genome shotgun (WGS) entry which is preliminary data.</text>
</comment>
<dbReference type="PROSITE" id="PS51099">
    <property type="entry name" value="PTS_EIIB_TYPE_2"/>
    <property type="match status" value="1"/>
</dbReference>
<dbReference type="InterPro" id="IPR036634">
    <property type="entry name" value="PRD_sf"/>
</dbReference>
<dbReference type="InterPro" id="IPR013011">
    <property type="entry name" value="PTS_EIIB_2"/>
</dbReference>
<dbReference type="EMBL" id="SODD01000057">
    <property type="protein sequence ID" value="TDW10210.1"/>
    <property type="molecule type" value="Genomic_DNA"/>
</dbReference>
<dbReference type="SUPFAM" id="SSF55804">
    <property type="entry name" value="Phoshotransferase/anion transport protein"/>
    <property type="match status" value="1"/>
</dbReference>
<evidence type="ECO:0000259" key="4">
    <source>
        <dbReference type="PROSITE" id="PS51099"/>
    </source>
</evidence>
<dbReference type="InterPro" id="IPR011608">
    <property type="entry name" value="PRD"/>
</dbReference>
<keyword evidence="2" id="KW-0677">Repeat</keyword>
<dbReference type="InterPro" id="IPR016152">
    <property type="entry name" value="PTrfase/Anion_transptr"/>
</dbReference>
<evidence type="ECO:0000313" key="7">
    <source>
        <dbReference type="Proteomes" id="UP000294743"/>
    </source>
</evidence>
<dbReference type="Proteomes" id="UP000294743">
    <property type="component" value="Unassembled WGS sequence"/>
</dbReference>
<feature type="domain" description="PRD" evidence="5">
    <location>
        <begin position="283"/>
        <end position="390"/>
    </location>
</feature>
<protein>
    <submittedName>
        <fullName evidence="6">Transcriptional antiterminator</fullName>
    </submittedName>
</protein>
<dbReference type="RefSeq" id="WP_166667630.1">
    <property type="nucleotide sequence ID" value="NZ_SODD01000057.1"/>
</dbReference>
<dbReference type="InterPro" id="IPR036390">
    <property type="entry name" value="WH_DNA-bd_sf"/>
</dbReference>
<dbReference type="Gene3D" id="1.10.10.10">
    <property type="entry name" value="Winged helix-like DNA-binding domain superfamily/Winged helix DNA-binding domain"/>
    <property type="match status" value="1"/>
</dbReference>
<dbReference type="PROSITE" id="PS51372">
    <property type="entry name" value="PRD_2"/>
    <property type="match status" value="1"/>
</dbReference>
<organism evidence="6 7">
    <name type="scientific">Breznakia blatticola</name>
    <dbReference type="NCBI Taxonomy" id="1754012"/>
    <lineage>
        <taxon>Bacteria</taxon>
        <taxon>Bacillati</taxon>
        <taxon>Bacillota</taxon>
        <taxon>Erysipelotrichia</taxon>
        <taxon>Erysipelotrichales</taxon>
        <taxon>Erysipelotrichaceae</taxon>
        <taxon>Breznakia</taxon>
    </lineage>
</organism>
<feature type="domain" description="PTS EIIA type-2" evidence="3">
    <location>
        <begin position="530"/>
        <end position="671"/>
    </location>
</feature>
<dbReference type="PANTHER" id="PTHR30185:SF9">
    <property type="entry name" value="MANNITOL-SPECIFIC PHOSPHOTRANSFERASE ENZYME IIA COMPONENT"/>
    <property type="match status" value="1"/>
</dbReference>
<accession>A0A4R7Z9I5</accession>
<sequence length="674" mass="77718">MIELDTRCQELLNTLLQSEVHIKIQEIVDEKQISKRSVYYDLCKINDFLASHHIEEVTLERSKGINLSQKQKEQIRELMYSEPLVRNVYFSPSERVLIIICMILQKDRPLLIEDFIDVCQVSRNTIINDLKVASTKLQEYGLTLKFENKTGYIIQGDVIRKRALFFLYFPELISYYHTGALTSPYQEQVEENLKKFDYIEKTLDTQYVRDTLVALAHFVPVLGQEDESFHFTDIDKNKIMDTYEYTLVQRKFHHLAEDECIYLTLHLLGSRLEVTSMEINDVSEDQEAYDLATSLVSEFSRLACVEFENKEVVERSIFVHLKASLYRYRYGIQIGNPLINDVKGQYPELFEITKKAAEYLAQQIGVPIADNEIAYLTLHFGGFISTNQTVDQMNILIICPNGISTGNMLRAEVSTLIPHADTIDVVALRGNDISFDDYQVVISTVEVPNCSNCIIVHPILSDADRVMILRKCMRTSGKGQIRADDVLEIVKKYVKEEDHQALKIDLQHYLESLTEIRYHPLQDGSRGMLSFLNEETIYFHDEDYDWQEAIRLSSEPLVEKKSITTDFVDAMIRQTRKMGPYMFINEHVVLAHAKPEDGVVQLDFNMNVFESGVYFPKQRIAKVILVLAAEDKVKHLKILKDVMHLFSNEDIQSEILACKNASQMLQVIGKALKA</sequence>
<gene>
    <name evidence="6" type="ORF">EDD63_1579</name>
</gene>
<dbReference type="InterPro" id="IPR036095">
    <property type="entry name" value="PTS_EIIB-like_sf"/>
</dbReference>
<dbReference type="CDD" id="cd05568">
    <property type="entry name" value="PTS_IIB_bgl_like"/>
    <property type="match status" value="1"/>
</dbReference>
<dbReference type="Gene3D" id="1.10.1790.10">
    <property type="entry name" value="PRD domain"/>
    <property type="match status" value="1"/>
</dbReference>
<dbReference type="CDD" id="cd00211">
    <property type="entry name" value="PTS_IIA_fru"/>
    <property type="match status" value="1"/>
</dbReference>
<keyword evidence="1" id="KW-0808">Transferase</keyword>
<feature type="domain" description="PTS EIIB type-2" evidence="4">
    <location>
        <begin position="393"/>
        <end position="480"/>
    </location>
</feature>
<dbReference type="GO" id="GO:0009401">
    <property type="term" value="P:phosphoenolpyruvate-dependent sugar phosphotransferase system"/>
    <property type="evidence" value="ECO:0007669"/>
    <property type="project" value="InterPro"/>
</dbReference>
<dbReference type="SUPFAM" id="SSF46785">
    <property type="entry name" value="Winged helix' DNA-binding domain"/>
    <property type="match status" value="1"/>
</dbReference>
<dbReference type="SUPFAM" id="SSF52794">
    <property type="entry name" value="PTS system IIB component-like"/>
    <property type="match status" value="1"/>
</dbReference>
<evidence type="ECO:0000313" key="6">
    <source>
        <dbReference type="EMBL" id="TDW10210.1"/>
    </source>
</evidence>
<dbReference type="PANTHER" id="PTHR30185">
    <property type="entry name" value="CRYPTIC BETA-GLUCOSIDE BGL OPERON ANTITERMINATOR"/>
    <property type="match status" value="1"/>
</dbReference>